<name>A0ABT7M0F8_9CYAN</name>
<dbReference type="Pfam" id="PF18480">
    <property type="entry name" value="DUF5615"/>
    <property type="match status" value="1"/>
</dbReference>
<accession>A0ABT7M0F8</accession>
<evidence type="ECO:0000313" key="3">
    <source>
        <dbReference type="Proteomes" id="UP001230986"/>
    </source>
</evidence>
<reference evidence="2 3" key="1">
    <citation type="submission" date="2023-06" db="EMBL/GenBank/DDBJ databases">
        <title>Whole genome sequence of Oscillatoria calcuttensis NRMC-F 0142.</title>
        <authorList>
            <person name="Shakena Fathima T."/>
            <person name="Muralitharan G."/>
            <person name="Thajuddin N."/>
        </authorList>
    </citation>
    <scope>NUCLEOTIDE SEQUENCE [LARGE SCALE GENOMIC DNA]</scope>
    <source>
        <strain evidence="2 3">NRMC-F 0142</strain>
    </source>
</reference>
<dbReference type="InterPro" id="IPR041049">
    <property type="entry name" value="DUF5615"/>
</dbReference>
<dbReference type="EMBL" id="JASVEJ010000037">
    <property type="protein sequence ID" value="MDL5057739.1"/>
    <property type="molecule type" value="Genomic_DNA"/>
</dbReference>
<protein>
    <submittedName>
        <fullName evidence="2">DUF5615 family PIN-like protein</fullName>
    </submittedName>
</protein>
<feature type="domain" description="DUF5615" evidence="1">
    <location>
        <begin position="3"/>
        <end position="113"/>
    </location>
</feature>
<dbReference type="Proteomes" id="UP001230986">
    <property type="component" value="Unassembled WGS sequence"/>
</dbReference>
<evidence type="ECO:0000313" key="2">
    <source>
        <dbReference type="EMBL" id="MDL5057739.1"/>
    </source>
</evidence>
<organism evidence="2 3">
    <name type="scientific">Geitlerinema calcuttense NRMC-F 0142</name>
    <dbReference type="NCBI Taxonomy" id="2922238"/>
    <lineage>
        <taxon>Bacteria</taxon>
        <taxon>Bacillati</taxon>
        <taxon>Cyanobacteriota</taxon>
        <taxon>Cyanophyceae</taxon>
        <taxon>Geitlerinematales</taxon>
        <taxon>Geitlerinemataceae</taxon>
        <taxon>Geitlerinema</taxon>
    </lineage>
</organism>
<evidence type="ECO:0000259" key="1">
    <source>
        <dbReference type="Pfam" id="PF18480"/>
    </source>
</evidence>
<sequence length="129" mass="14336">MIRIKLDENLGSLRVVTKLRLAGHDVATVRKQSLTSTPDIELASICGEEERCLVTLDRGFGNRLRFNPSDYAGIIVIRLSSQATFAELLQAIETLILGLEQAEVVGRLWIVQPGRIQQYQSIKSEGAKE</sequence>
<dbReference type="RefSeq" id="WP_284476328.1">
    <property type="nucleotide sequence ID" value="NZ_JASVEJ010000037.1"/>
</dbReference>
<gene>
    <name evidence="2" type="ORF">QQ055_09770</name>
</gene>
<keyword evidence="3" id="KW-1185">Reference proteome</keyword>
<proteinExistence type="predicted"/>
<comment type="caution">
    <text evidence="2">The sequence shown here is derived from an EMBL/GenBank/DDBJ whole genome shotgun (WGS) entry which is preliminary data.</text>
</comment>